<reference evidence="2" key="1">
    <citation type="submission" date="2020-10" db="EMBL/GenBank/DDBJ databases">
        <authorList>
            <person name="Gilroy R."/>
        </authorList>
    </citation>
    <scope>NUCLEOTIDE SEQUENCE</scope>
    <source>
        <strain evidence="2">ChiHjej12B11-7776</strain>
    </source>
</reference>
<organism evidence="2 3">
    <name type="scientific">Candidatus Fimimonas merdipullorum</name>
    <dbReference type="NCBI Taxonomy" id="2840822"/>
    <lineage>
        <taxon>Bacteria</taxon>
        <taxon>Pseudomonadati</taxon>
        <taxon>Myxococcota</taxon>
        <taxon>Myxococcia</taxon>
        <taxon>Myxococcales</taxon>
        <taxon>Cystobacterineae</taxon>
        <taxon>Myxococcaceae</taxon>
        <taxon>Myxococcaceae incertae sedis</taxon>
        <taxon>Candidatus Fimimonas</taxon>
    </lineage>
</organism>
<dbReference type="InterPro" id="IPR000845">
    <property type="entry name" value="Nucleoside_phosphorylase_d"/>
</dbReference>
<dbReference type="EMBL" id="DVOC01000078">
    <property type="protein sequence ID" value="HIU91255.1"/>
    <property type="molecule type" value="Genomic_DNA"/>
</dbReference>
<evidence type="ECO:0000313" key="2">
    <source>
        <dbReference type="EMBL" id="HIU91255.1"/>
    </source>
</evidence>
<feature type="domain" description="Nucleoside phosphorylase" evidence="1">
    <location>
        <begin position="2"/>
        <end position="218"/>
    </location>
</feature>
<dbReference type="PANTHER" id="PTHR46832:SF1">
    <property type="entry name" value="5'-METHYLTHIOADENOSINE_S-ADENOSYLHOMOCYSTEINE NUCLEOSIDASE"/>
    <property type="match status" value="1"/>
</dbReference>
<dbReference type="GO" id="GO:0019284">
    <property type="term" value="P:L-methionine salvage from S-adenosylmethionine"/>
    <property type="evidence" value="ECO:0007669"/>
    <property type="project" value="TreeGrafter"/>
</dbReference>
<proteinExistence type="predicted"/>
<dbReference type="Proteomes" id="UP000886852">
    <property type="component" value="Unassembled WGS sequence"/>
</dbReference>
<dbReference type="InterPro" id="IPR035994">
    <property type="entry name" value="Nucleoside_phosphorylase_sf"/>
</dbReference>
<sequence length="228" mass="24456">MRIGIFTALEEESRSFLQHAESCVQAGDFTVWKLDIGDVYLCRPPVVGEIAAAAACQLLISRFNVQAILNFGVVGALTERTRTFSTMYVHSVVHYAKDTTGIDDCPLGQYECFPSVAVDTDGDLLKTALTVHKLPVVRCASADKFVADSGEKSMLNSLFGADICDMESAGVLFTCKFNGVPCLLIKCVSDSLYGGSGEYDKNSDKAAQHFFALAEGLVKKLQGATSAG</sequence>
<comment type="caution">
    <text evidence="2">The sequence shown here is derived from an EMBL/GenBank/DDBJ whole genome shotgun (WGS) entry which is preliminary data.</text>
</comment>
<dbReference type="Gene3D" id="3.40.50.1580">
    <property type="entry name" value="Nucleoside phosphorylase domain"/>
    <property type="match status" value="1"/>
</dbReference>
<accession>A0A9D1SQ44</accession>
<dbReference type="CDD" id="cd09008">
    <property type="entry name" value="MTAN"/>
    <property type="match status" value="1"/>
</dbReference>
<dbReference type="Pfam" id="PF01048">
    <property type="entry name" value="PNP_UDP_1"/>
    <property type="match status" value="1"/>
</dbReference>
<protein>
    <submittedName>
        <fullName evidence="2">5'-methylthioadenosine/S-adenosylhomocysteine nucleosidase</fullName>
    </submittedName>
</protein>
<dbReference type="GO" id="GO:0008782">
    <property type="term" value="F:adenosylhomocysteine nucleosidase activity"/>
    <property type="evidence" value="ECO:0007669"/>
    <property type="project" value="TreeGrafter"/>
</dbReference>
<dbReference type="PANTHER" id="PTHR46832">
    <property type="entry name" value="5'-METHYLTHIOADENOSINE/S-ADENOSYLHOMOCYSTEINE NUCLEOSIDASE"/>
    <property type="match status" value="1"/>
</dbReference>
<gene>
    <name evidence="2" type="ORF">IAC72_04525</name>
</gene>
<dbReference type="AlphaFoldDB" id="A0A9D1SQ44"/>
<dbReference type="GO" id="GO:0009116">
    <property type="term" value="P:nucleoside metabolic process"/>
    <property type="evidence" value="ECO:0007669"/>
    <property type="project" value="InterPro"/>
</dbReference>
<dbReference type="GO" id="GO:0005829">
    <property type="term" value="C:cytosol"/>
    <property type="evidence" value="ECO:0007669"/>
    <property type="project" value="TreeGrafter"/>
</dbReference>
<name>A0A9D1SQ44_9BACT</name>
<dbReference type="SUPFAM" id="SSF53167">
    <property type="entry name" value="Purine and uridine phosphorylases"/>
    <property type="match status" value="1"/>
</dbReference>
<dbReference type="GO" id="GO:0008930">
    <property type="term" value="F:methylthioadenosine nucleosidase activity"/>
    <property type="evidence" value="ECO:0007669"/>
    <property type="project" value="TreeGrafter"/>
</dbReference>
<reference evidence="2" key="2">
    <citation type="journal article" date="2021" name="PeerJ">
        <title>Extensive microbial diversity within the chicken gut microbiome revealed by metagenomics and culture.</title>
        <authorList>
            <person name="Gilroy R."/>
            <person name="Ravi A."/>
            <person name="Getino M."/>
            <person name="Pursley I."/>
            <person name="Horton D.L."/>
            <person name="Alikhan N.F."/>
            <person name="Baker D."/>
            <person name="Gharbi K."/>
            <person name="Hall N."/>
            <person name="Watson M."/>
            <person name="Adriaenssens E.M."/>
            <person name="Foster-Nyarko E."/>
            <person name="Jarju S."/>
            <person name="Secka A."/>
            <person name="Antonio M."/>
            <person name="Oren A."/>
            <person name="Chaudhuri R.R."/>
            <person name="La Ragione R."/>
            <person name="Hildebrand F."/>
            <person name="Pallen M.J."/>
        </authorList>
    </citation>
    <scope>NUCLEOTIDE SEQUENCE</scope>
    <source>
        <strain evidence="2">ChiHjej12B11-7776</strain>
    </source>
</reference>
<evidence type="ECO:0000313" key="3">
    <source>
        <dbReference type="Proteomes" id="UP000886852"/>
    </source>
</evidence>
<evidence type="ECO:0000259" key="1">
    <source>
        <dbReference type="Pfam" id="PF01048"/>
    </source>
</evidence>